<organism evidence="3 4">
    <name type="scientific">Anaerosporomusa subterranea</name>
    <dbReference type="NCBI Taxonomy" id="1794912"/>
    <lineage>
        <taxon>Bacteria</taxon>
        <taxon>Bacillati</taxon>
        <taxon>Bacillota</taxon>
        <taxon>Negativicutes</taxon>
        <taxon>Acetonemataceae</taxon>
        <taxon>Anaerosporomusa</taxon>
    </lineage>
</organism>
<dbReference type="STRING" id="1794912.AXX12_09860"/>
<dbReference type="GO" id="GO:0046872">
    <property type="term" value="F:metal ion binding"/>
    <property type="evidence" value="ECO:0007669"/>
    <property type="project" value="UniProtKB-KW"/>
</dbReference>
<dbReference type="GO" id="GO:0016829">
    <property type="term" value="F:lyase activity"/>
    <property type="evidence" value="ECO:0007669"/>
    <property type="project" value="UniProtKB-KW"/>
</dbReference>
<dbReference type="SUPFAM" id="SSF53800">
    <property type="entry name" value="Chelatase"/>
    <property type="match status" value="1"/>
</dbReference>
<protein>
    <submittedName>
        <fullName evidence="3">Cobalamin biosynthesis protein CbiX</fullName>
    </submittedName>
</protein>
<dbReference type="InterPro" id="IPR002762">
    <property type="entry name" value="CbiX-like"/>
</dbReference>
<evidence type="ECO:0000256" key="1">
    <source>
        <dbReference type="ARBA" id="ARBA00022723"/>
    </source>
</evidence>
<name>A0A154BS20_ANASB</name>
<comment type="caution">
    <text evidence="3">The sequence shown here is derived from an EMBL/GenBank/DDBJ whole genome shotgun (WGS) entry which is preliminary data.</text>
</comment>
<proteinExistence type="predicted"/>
<evidence type="ECO:0000313" key="4">
    <source>
        <dbReference type="Proteomes" id="UP000076268"/>
    </source>
</evidence>
<dbReference type="PANTHER" id="PTHR33542:SF3">
    <property type="entry name" value="SIROHYDROCHLORIN FERROCHELATASE, CHLOROPLASTIC"/>
    <property type="match status" value="1"/>
</dbReference>
<gene>
    <name evidence="3" type="ORF">AXX12_09860</name>
</gene>
<dbReference type="AlphaFoldDB" id="A0A154BS20"/>
<dbReference type="Gene3D" id="3.40.50.1400">
    <property type="match status" value="1"/>
</dbReference>
<reference evidence="3 4" key="1">
    <citation type="submission" date="2016-02" db="EMBL/GenBank/DDBJ databases">
        <title>Anaerosporomusa subterraneum gen. nov., sp. nov., a spore-forming obligate anaerobe isolated from saprolite.</title>
        <authorList>
            <person name="Choi J.K."/>
            <person name="Shah M."/>
            <person name="Yee N."/>
        </authorList>
    </citation>
    <scope>NUCLEOTIDE SEQUENCE [LARGE SCALE GENOMIC DNA]</scope>
    <source>
        <strain evidence="3 4">RU4</strain>
    </source>
</reference>
<keyword evidence="4" id="KW-1185">Reference proteome</keyword>
<evidence type="ECO:0000256" key="2">
    <source>
        <dbReference type="ARBA" id="ARBA00023239"/>
    </source>
</evidence>
<dbReference type="Pfam" id="PF01903">
    <property type="entry name" value="CbiX"/>
    <property type="match status" value="1"/>
</dbReference>
<dbReference type="CDD" id="cd03416">
    <property type="entry name" value="CbiX_SirB_N"/>
    <property type="match status" value="1"/>
</dbReference>
<keyword evidence="2" id="KW-0456">Lyase</keyword>
<dbReference type="Proteomes" id="UP000076268">
    <property type="component" value="Unassembled WGS sequence"/>
</dbReference>
<dbReference type="EMBL" id="LSGP01000017">
    <property type="protein sequence ID" value="KYZ76709.1"/>
    <property type="molecule type" value="Genomic_DNA"/>
</dbReference>
<dbReference type="PANTHER" id="PTHR33542">
    <property type="entry name" value="SIROHYDROCHLORIN FERROCHELATASE, CHLOROPLASTIC"/>
    <property type="match status" value="1"/>
</dbReference>
<evidence type="ECO:0000313" key="3">
    <source>
        <dbReference type="EMBL" id="KYZ76709.1"/>
    </source>
</evidence>
<dbReference type="OrthoDB" id="9797895at2"/>
<dbReference type="RefSeq" id="WP_066242638.1">
    <property type="nucleotide sequence ID" value="NZ_LSGP01000017.1"/>
</dbReference>
<keyword evidence="1" id="KW-0479">Metal-binding</keyword>
<accession>A0A154BS20</accession>
<dbReference type="InterPro" id="IPR050963">
    <property type="entry name" value="Sirohydro_Cobaltochel/CbiX"/>
</dbReference>
<sequence length="128" mass="14498">MTGILILAHGSRQKETENTLLKILELVKAELKSDLIQHAFLQFSNNNLEKGLKRLIDQGATQIQVIPYFLFDGVHILEDIPAEIKEFLKAYPDVKIDFGQTLGADQRLAQILVDRVRILNGEDKCVLE</sequence>